<name>A0A1I2JM87_9BACT</name>
<dbReference type="Proteomes" id="UP000199513">
    <property type="component" value="Unassembled WGS sequence"/>
</dbReference>
<organism evidence="1 2">
    <name type="scientific">Thermoflexibacter ruber</name>
    <dbReference type="NCBI Taxonomy" id="1003"/>
    <lineage>
        <taxon>Bacteria</taxon>
        <taxon>Pseudomonadati</taxon>
        <taxon>Bacteroidota</taxon>
        <taxon>Cytophagia</taxon>
        <taxon>Cytophagales</taxon>
        <taxon>Thermoflexibacteraceae</taxon>
        <taxon>Thermoflexibacter</taxon>
    </lineage>
</organism>
<evidence type="ECO:0000313" key="2">
    <source>
        <dbReference type="Proteomes" id="UP000199513"/>
    </source>
</evidence>
<proteinExistence type="predicted"/>
<keyword evidence="2" id="KW-1185">Reference proteome</keyword>
<protein>
    <recommendedName>
        <fullName evidence="3">Type IX secretion system membrane protein, PorP/SprF family</fullName>
    </recommendedName>
</protein>
<evidence type="ECO:0000313" key="1">
    <source>
        <dbReference type="EMBL" id="SFF53781.1"/>
    </source>
</evidence>
<gene>
    <name evidence="1" type="ORF">SAMN04488541_105116</name>
</gene>
<sequence>MISRVYTYLICIFCSVITCQSYAQSIGLNWLFRPGMRFSSSFVPKQNIQDTTYFGFSHFNTSLVIPVAGEVEASLSKLNLKANQTFITANIGSRFLQTNLLAYQKLAHNFSFGVTHVQADVRNGIWFYTFNIGAVESPETFDKIKPFFIGGAAKIVLKGLRTFNVYGVGLTYQYNQVIPIPLFGISRFLSKNIQVSMLLPTYAELIYVGKDNLDLALRADFAVFRSGILPVSNQRPVGNEKTSLQYRDVRLGLLARYSPSSRAKLQIQAGVAGVRSLKIFYNNEQIRSYNPSFAPFINIALHINFGNAPINSQLFGNEF</sequence>
<dbReference type="AlphaFoldDB" id="A0A1I2JM87"/>
<dbReference type="STRING" id="1003.SAMN04488541_105116"/>
<evidence type="ECO:0008006" key="3">
    <source>
        <dbReference type="Google" id="ProtNLM"/>
    </source>
</evidence>
<dbReference type="EMBL" id="FONY01000051">
    <property type="protein sequence ID" value="SFF53781.1"/>
    <property type="molecule type" value="Genomic_DNA"/>
</dbReference>
<reference evidence="1 2" key="1">
    <citation type="submission" date="2016-10" db="EMBL/GenBank/DDBJ databases">
        <authorList>
            <person name="de Groot N.N."/>
        </authorList>
    </citation>
    <scope>NUCLEOTIDE SEQUENCE [LARGE SCALE GENOMIC DNA]</scope>
    <source>
        <strain>GEY</strain>
        <strain evidence="2">DSM 9560</strain>
    </source>
</reference>
<accession>A0A1I2JM87</accession>